<organism evidence="1">
    <name type="scientific">hydrothermal vent metagenome</name>
    <dbReference type="NCBI Taxonomy" id="652676"/>
    <lineage>
        <taxon>unclassified sequences</taxon>
        <taxon>metagenomes</taxon>
        <taxon>ecological metagenomes</taxon>
    </lineage>
</organism>
<dbReference type="Gene3D" id="1.10.645.10">
    <property type="entry name" value="Cytochrome-c3 Hydrogenase, chain B"/>
    <property type="match status" value="1"/>
</dbReference>
<gene>
    <name evidence="1" type="ORF">MNB_SUP05-5-1110</name>
</gene>
<accession>A0A1W1BZC3</accession>
<dbReference type="GO" id="GO:0016151">
    <property type="term" value="F:nickel cation binding"/>
    <property type="evidence" value="ECO:0007669"/>
    <property type="project" value="InterPro"/>
</dbReference>
<dbReference type="InterPro" id="IPR001501">
    <property type="entry name" value="Ni-dep_hyd_lsu"/>
</dbReference>
<keyword evidence="1" id="KW-0371">Homeobox</keyword>
<dbReference type="GO" id="GO:0003677">
    <property type="term" value="F:DNA binding"/>
    <property type="evidence" value="ECO:0007669"/>
    <property type="project" value="UniProtKB-KW"/>
</dbReference>
<protein>
    <submittedName>
        <fullName evidence="1">Hydrogenase maturation factor HoxV/HupK</fullName>
    </submittedName>
</protein>
<dbReference type="AlphaFoldDB" id="A0A1W1BZC3"/>
<dbReference type="PANTHER" id="PTHR42958:SF4">
    <property type="entry name" value="HYDROGENASE EXPRESSION_FORMATION PROTEIN HUPK"/>
    <property type="match status" value="1"/>
</dbReference>
<dbReference type="Pfam" id="PF00374">
    <property type="entry name" value="NiFeSe_Hases"/>
    <property type="match status" value="1"/>
</dbReference>
<dbReference type="InterPro" id="IPR029014">
    <property type="entry name" value="NiFe-Hase_large"/>
</dbReference>
<evidence type="ECO:0000313" key="1">
    <source>
        <dbReference type="EMBL" id="SFV58821.1"/>
    </source>
</evidence>
<sequence length="389" mass="44575">MPIDGKIKIKVTVSSSVIKSIFITSSRPTHITQLFTEQSIQKVATTIDALYQLCNIAHRFAFLRLLDKCKVISLSKNEIMAYQLLLDLETIKEHCFSIATKWCINDNQIINKNIIELLATIKKINSSLFSSDNTLSLNKKTIQSFSIIKPLIEKLEQQLTIAIIGNEFDAKTIFDNSSNFKHWIETKNSDCAIFLHNIQKYQFGDMGNINANFLPNTVIKKLTNLLNNDNFISQPSYKDSCYETTPYARQSNHPLIQQLFDKYGSGVFTRASAQLLEIFELLKRIKTNYTQIHNEDIYYKINTSANATAMVNIDAARGKLIHRLSIQGEKIKTYRILSPTQWNFHPQGVLKQMIKLIYFKDKQDLNDKIKLLVNAIDPCVGYVIEIDYA</sequence>
<dbReference type="PANTHER" id="PTHR42958">
    <property type="entry name" value="HYDROGENASE-2 LARGE CHAIN"/>
    <property type="match status" value="1"/>
</dbReference>
<reference evidence="1" key="1">
    <citation type="submission" date="2016-10" db="EMBL/GenBank/DDBJ databases">
        <authorList>
            <person name="de Groot N.N."/>
        </authorList>
    </citation>
    <scope>NUCLEOTIDE SEQUENCE</scope>
</reference>
<dbReference type="SUPFAM" id="SSF56762">
    <property type="entry name" value="HydB/Nqo4-like"/>
    <property type="match status" value="1"/>
</dbReference>
<name>A0A1W1BZC3_9ZZZZ</name>
<dbReference type="EMBL" id="FPHJ01000024">
    <property type="protein sequence ID" value="SFV58821.1"/>
    <property type="molecule type" value="Genomic_DNA"/>
</dbReference>
<proteinExistence type="predicted"/>
<dbReference type="InterPro" id="IPR050867">
    <property type="entry name" value="NiFe/NiFeSe_hydrgnase_LSU"/>
</dbReference>